<dbReference type="STRING" id="1365484.W6QWF7"/>
<organism evidence="1 2">
    <name type="scientific">Penicillium roqueforti (strain FM164)</name>
    <dbReference type="NCBI Taxonomy" id="1365484"/>
    <lineage>
        <taxon>Eukaryota</taxon>
        <taxon>Fungi</taxon>
        <taxon>Dikarya</taxon>
        <taxon>Ascomycota</taxon>
        <taxon>Pezizomycotina</taxon>
        <taxon>Eurotiomycetes</taxon>
        <taxon>Eurotiomycetidae</taxon>
        <taxon>Eurotiales</taxon>
        <taxon>Aspergillaceae</taxon>
        <taxon>Penicillium</taxon>
    </lineage>
</organism>
<sequence length="61" mass="7048">MLNLELIKCDIEVEKTVPKCGHKIKVSYFKDITSPIFCYPELYIDILSYGYNCSDCYGNCL</sequence>
<protein>
    <submittedName>
        <fullName evidence="1">Uncharacterized protein</fullName>
    </submittedName>
</protein>
<dbReference type="AlphaFoldDB" id="W6QWF7"/>
<name>W6QWF7_PENRF</name>
<evidence type="ECO:0000313" key="1">
    <source>
        <dbReference type="EMBL" id="CDM38489.1"/>
    </source>
</evidence>
<dbReference type="EMBL" id="HG792027">
    <property type="protein sequence ID" value="CDM38489.1"/>
    <property type="molecule type" value="Genomic_DNA"/>
</dbReference>
<keyword evidence="2" id="KW-1185">Reference proteome</keyword>
<dbReference type="Proteomes" id="UP000030686">
    <property type="component" value="Unassembled WGS sequence"/>
</dbReference>
<accession>W6QWF7</accession>
<gene>
    <name evidence="1" type="ORF">PROQFM164_S13g000012</name>
</gene>
<evidence type="ECO:0000313" key="2">
    <source>
        <dbReference type="Proteomes" id="UP000030686"/>
    </source>
</evidence>
<proteinExistence type="predicted"/>
<reference evidence="1" key="1">
    <citation type="journal article" date="2014" name="Nat. Commun.">
        <title>Multiple recent horizontal transfers of a large genomic region in cheese making fungi.</title>
        <authorList>
            <person name="Cheeseman K."/>
            <person name="Ropars J."/>
            <person name="Renault P."/>
            <person name="Dupont J."/>
            <person name="Gouzy J."/>
            <person name="Branca A."/>
            <person name="Abraham A.L."/>
            <person name="Ceppi M."/>
            <person name="Conseiller E."/>
            <person name="Debuchy R."/>
            <person name="Malagnac F."/>
            <person name="Goarin A."/>
            <person name="Silar P."/>
            <person name="Lacoste S."/>
            <person name="Sallet E."/>
            <person name="Bensimon A."/>
            <person name="Giraud T."/>
            <person name="Brygoo Y."/>
        </authorList>
    </citation>
    <scope>NUCLEOTIDE SEQUENCE [LARGE SCALE GENOMIC DNA]</scope>
    <source>
        <strain evidence="1">FM164</strain>
    </source>
</reference>